<feature type="transmembrane region" description="Helical" evidence="1">
    <location>
        <begin position="12"/>
        <end position="37"/>
    </location>
</feature>
<proteinExistence type="predicted"/>
<sequence length="137" mass="14537">MAPPSRILAWNVASAIGYSFILTFVMAVISLIVKAFYPPTVFEIAPIMSLLKSPASGVVQLIVLALLVSFSLPVGSKVAEGNLKQVRKVAVYAGVSYLAFSLLPSAFTTPYLQTTVGLIIAYNVLNGAFSGTLATYF</sequence>
<evidence type="ECO:0000256" key="1">
    <source>
        <dbReference type="SAM" id="Phobius"/>
    </source>
</evidence>
<gene>
    <name evidence="3" type="ORF">TQ35_010080</name>
    <name evidence="2" type="ORF">TQ35_10290</name>
</gene>
<organism evidence="2">
    <name type="scientific">Candidatus Aramenus sulfurataquae</name>
    <dbReference type="NCBI Taxonomy" id="1326980"/>
    <lineage>
        <taxon>Archaea</taxon>
        <taxon>Thermoproteota</taxon>
        <taxon>Thermoprotei</taxon>
        <taxon>Sulfolobales</taxon>
        <taxon>Sulfolobaceae</taxon>
        <taxon>Candidatus Aramenus</taxon>
    </lineage>
</organism>
<accession>A0A0F2LJX1</accession>
<evidence type="ECO:0000313" key="2">
    <source>
        <dbReference type="EMBL" id="KJR77868.1"/>
    </source>
</evidence>
<feature type="transmembrane region" description="Helical" evidence="1">
    <location>
        <begin position="57"/>
        <end position="77"/>
    </location>
</feature>
<name>A0A0F2LJX1_9CREN</name>
<dbReference type="PATRIC" id="fig|1326980.8.peg.1476"/>
<comment type="caution">
    <text evidence="2">The sequence shown here is derived from an EMBL/GenBank/DDBJ whole genome shotgun (WGS) entry which is preliminary data.</text>
</comment>
<keyword evidence="1" id="KW-0472">Membrane</keyword>
<feature type="transmembrane region" description="Helical" evidence="1">
    <location>
        <begin position="89"/>
        <end position="107"/>
    </location>
</feature>
<evidence type="ECO:0000313" key="3">
    <source>
        <dbReference type="EMBL" id="MCL7344905.1"/>
    </source>
</evidence>
<feature type="transmembrane region" description="Helical" evidence="1">
    <location>
        <begin position="119"/>
        <end position="136"/>
    </location>
</feature>
<reference evidence="2" key="1">
    <citation type="submission" date="2015-03" db="EMBL/GenBank/DDBJ databases">
        <title>Metagenome Sequencing of an Archaeal-Dominated Microbial Community from a Hot Spring at the Los Azufres Geothermal Field, Mexico.</title>
        <authorList>
            <person name="Servin-Garciduenas L.E."/>
            <person name="Martinez-Romero E."/>
        </authorList>
    </citation>
    <scope>NUCLEOTIDE SEQUENCE [LARGE SCALE GENOMIC DNA]</scope>
    <source>
        <strain evidence="2">AZ1-454</strain>
    </source>
</reference>
<dbReference type="AlphaFoldDB" id="A0A0F2LJX1"/>
<keyword evidence="1" id="KW-1133">Transmembrane helix</keyword>
<dbReference type="EMBL" id="JZWS01000343">
    <property type="protein sequence ID" value="KJR77868.1"/>
    <property type="molecule type" value="Genomic_DNA"/>
</dbReference>
<reference evidence="3" key="2">
    <citation type="submission" date="2022-05" db="EMBL/GenBank/DDBJ databases">
        <title>Metagenome Sequencing of an Archaeal-Dominated Microbial Community from a Hot Spring at the Los Azufres Geothermal Field, Mexico.</title>
        <authorList>
            <person name="Marin-Paredes R."/>
            <person name="Martinez-Romero E."/>
            <person name="Servin-Garciduenas L.E."/>
        </authorList>
    </citation>
    <scope>NUCLEOTIDE SEQUENCE</scope>
    <source>
        <strain evidence="3">AZ1-454</strain>
    </source>
</reference>
<keyword evidence="1" id="KW-0812">Transmembrane</keyword>
<dbReference type="EMBL" id="JZWS02000069">
    <property type="protein sequence ID" value="MCL7344905.1"/>
    <property type="molecule type" value="Genomic_DNA"/>
</dbReference>
<protein>
    <submittedName>
        <fullName evidence="2">Uncharacterized protein</fullName>
    </submittedName>
</protein>